<name>A0AAD1W7P5_PELCU</name>
<dbReference type="AlphaFoldDB" id="A0AAD1W7P5"/>
<protein>
    <submittedName>
        <fullName evidence="1">Uncharacterized protein</fullName>
    </submittedName>
</protein>
<organism evidence="1 2">
    <name type="scientific">Pelobates cultripes</name>
    <name type="common">Western spadefoot toad</name>
    <dbReference type="NCBI Taxonomy" id="61616"/>
    <lineage>
        <taxon>Eukaryota</taxon>
        <taxon>Metazoa</taxon>
        <taxon>Chordata</taxon>
        <taxon>Craniata</taxon>
        <taxon>Vertebrata</taxon>
        <taxon>Euteleostomi</taxon>
        <taxon>Amphibia</taxon>
        <taxon>Batrachia</taxon>
        <taxon>Anura</taxon>
        <taxon>Pelobatoidea</taxon>
        <taxon>Pelobatidae</taxon>
        <taxon>Pelobates</taxon>
    </lineage>
</organism>
<gene>
    <name evidence="1" type="ORF">PECUL_23A028592</name>
</gene>
<sequence length="149" mass="16707">MGGLGIPNAKLYYRASLLAQGISSLERTSPPLENACVTRGTVEHALWAGSIKTDRNNNMLPSTKTLLRIWRQVTPKLMDDNDLLYADPLQAIASRMTDLNLDPWIKQGALYVRSLYNNTGIKPFPELHMAHSLPPRKNIHLSTHQKYSA</sequence>
<dbReference type="Proteomes" id="UP001295444">
    <property type="component" value="Chromosome 05"/>
</dbReference>
<accession>A0AAD1W7P5</accession>
<reference evidence="1" key="1">
    <citation type="submission" date="2022-03" db="EMBL/GenBank/DDBJ databases">
        <authorList>
            <person name="Alioto T."/>
            <person name="Alioto T."/>
            <person name="Gomez Garrido J."/>
        </authorList>
    </citation>
    <scope>NUCLEOTIDE SEQUENCE</scope>
</reference>
<evidence type="ECO:0000313" key="1">
    <source>
        <dbReference type="EMBL" id="CAH2295542.1"/>
    </source>
</evidence>
<proteinExistence type="predicted"/>
<dbReference type="EMBL" id="OW240916">
    <property type="protein sequence ID" value="CAH2295542.1"/>
    <property type="molecule type" value="Genomic_DNA"/>
</dbReference>
<keyword evidence="2" id="KW-1185">Reference proteome</keyword>
<evidence type="ECO:0000313" key="2">
    <source>
        <dbReference type="Proteomes" id="UP001295444"/>
    </source>
</evidence>